<evidence type="ECO:0000313" key="3">
    <source>
        <dbReference type="Proteomes" id="UP000279259"/>
    </source>
</evidence>
<protein>
    <submittedName>
        <fullName evidence="2">Uncharacterized protein</fullName>
    </submittedName>
</protein>
<comment type="caution">
    <text evidence="2">The sequence shown here is derived from an EMBL/GenBank/DDBJ whole genome shotgun (WGS) entry which is preliminary data.</text>
</comment>
<feature type="compositionally biased region" description="Low complexity" evidence="1">
    <location>
        <begin position="79"/>
        <end position="118"/>
    </location>
</feature>
<dbReference type="EMBL" id="RSCD01000001">
    <property type="protein sequence ID" value="RSH95820.1"/>
    <property type="molecule type" value="Genomic_DNA"/>
</dbReference>
<evidence type="ECO:0000313" key="2">
    <source>
        <dbReference type="EMBL" id="RSH95820.1"/>
    </source>
</evidence>
<reference evidence="2 3" key="1">
    <citation type="submission" date="2018-11" db="EMBL/GenBank/DDBJ databases">
        <title>Genome sequence of Saitozyma podzolica DSM 27192.</title>
        <authorList>
            <person name="Aliyu H."/>
            <person name="Gorte O."/>
            <person name="Ochsenreither K."/>
        </authorList>
    </citation>
    <scope>NUCLEOTIDE SEQUENCE [LARGE SCALE GENOMIC DNA]</scope>
    <source>
        <strain evidence="2 3">DSM 27192</strain>
    </source>
</reference>
<evidence type="ECO:0000256" key="1">
    <source>
        <dbReference type="SAM" id="MobiDB-lite"/>
    </source>
</evidence>
<organism evidence="2 3">
    <name type="scientific">Saitozyma podzolica</name>
    <dbReference type="NCBI Taxonomy" id="1890683"/>
    <lineage>
        <taxon>Eukaryota</taxon>
        <taxon>Fungi</taxon>
        <taxon>Dikarya</taxon>
        <taxon>Basidiomycota</taxon>
        <taxon>Agaricomycotina</taxon>
        <taxon>Tremellomycetes</taxon>
        <taxon>Tremellales</taxon>
        <taxon>Trimorphomycetaceae</taxon>
        <taxon>Saitozyma</taxon>
    </lineage>
</organism>
<dbReference type="AlphaFoldDB" id="A0A427YXL0"/>
<gene>
    <name evidence="2" type="ORF">EHS25_000913</name>
</gene>
<dbReference type="Proteomes" id="UP000279259">
    <property type="component" value="Unassembled WGS sequence"/>
</dbReference>
<accession>A0A427YXL0</accession>
<dbReference type="STRING" id="1890683.A0A427YXL0"/>
<keyword evidence="3" id="KW-1185">Reference proteome</keyword>
<proteinExistence type="predicted"/>
<feature type="region of interest" description="Disordered" evidence="1">
    <location>
        <begin position="1"/>
        <end position="127"/>
    </location>
</feature>
<sequence>MTSIARPGTPFPHVHPLSYAGPSSTTYPYSPQPLHFQLHSPRSPTPPSLLKRNASSSSSTSSSGRGAKHSTSYFHAHAHAPSHSLSAPATPPLSYSRESSSSTSTSFSASSPAMPSTPLIHPLSDTDVPELSLPLKPPSIPTVEQIPLHPELNQPTPTTTSTFLYPFSTGLSMPPPPPQHPLCQSDRRSSAALPQDLSCPASWSSHLVRYHPPPSKPADRLHHPRQPQRHFTSVIDGAFWVILDQ</sequence>
<name>A0A427YXL0_9TREE</name>